<dbReference type="Proteomes" id="UP000619788">
    <property type="component" value="Unassembled WGS sequence"/>
</dbReference>
<dbReference type="SUPFAM" id="SSF143975">
    <property type="entry name" value="IlvD/EDD N-terminal domain-like"/>
    <property type="match status" value="1"/>
</dbReference>
<comment type="cofactor">
    <cofactor evidence="11">
        <name>[4Fe-4S] cluster</name>
        <dbReference type="ChEBI" id="CHEBI:49883"/>
    </cofactor>
    <text evidence="11">Binds 1 [4Fe-4S] cluster.</text>
</comment>
<name>A0A8J3SNR1_9ACTN</name>
<comment type="caution">
    <text evidence="16">The sequence shown here is derived from an EMBL/GenBank/DDBJ whole genome shotgun (WGS) entry which is preliminary data.</text>
</comment>
<keyword evidence="17" id="KW-1185">Reference proteome</keyword>
<accession>A0A8J3SNR1</accession>
<keyword evidence="8 11" id="KW-0456">Lyase</keyword>
<dbReference type="SUPFAM" id="SSF52016">
    <property type="entry name" value="LeuD/IlvD-like"/>
    <property type="match status" value="1"/>
</dbReference>
<dbReference type="GO" id="GO:0009082">
    <property type="term" value="P:branched-chain amino acid biosynthetic process"/>
    <property type="evidence" value="ECO:0007669"/>
    <property type="project" value="UniProtKB-KW"/>
</dbReference>
<keyword evidence="5 11" id="KW-0408">Iron</keyword>
<evidence type="ECO:0000313" key="16">
    <source>
        <dbReference type="EMBL" id="GIH96162.1"/>
    </source>
</evidence>
<dbReference type="GO" id="GO:0051539">
    <property type="term" value="F:4 iron, 4 sulfur cluster binding"/>
    <property type="evidence" value="ECO:0007669"/>
    <property type="project" value="UniProtKB-UniRule"/>
</dbReference>
<evidence type="ECO:0000313" key="17">
    <source>
        <dbReference type="Proteomes" id="UP000619788"/>
    </source>
</evidence>
<evidence type="ECO:0000256" key="3">
    <source>
        <dbReference type="ARBA" id="ARBA00022714"/>
    </source>
</evidence>
<dbReference type="Pfam" id="PF00920">
    <property type="entry name" value="ILVD_EDD_N"/>
    <property type="match status" value="1"/>
</dbReference>
<dbReference type="NCBIfam" id="TIGR01196">
    <property type="entry name" value="edd"/>
    <property type="match status" value="1"/>
</dbReference>
<feature type="domain" description="Dihydroxy-acid/6-phosphogluconate dehydratase N-terminal" evidence="14">
    <location>
        <begin position="87"/>
        <end position="401"/>
    </location>
</feature>
<keyword evidence="6 11" id="KW-0411">Iron-sulfur</keyword>
<keyword evidence="3" id="KW-0001">2Fe-2S</keyword>
<dbReference type="EMBL" id="BOOJ01000062">
    <property type="protein sequence ID" value="GIH96162.1"/>
    <property type="molecule type" value="Genomic_DNA"/>
</dbReference>
<dbReference type="GO" id="GO:0004456">
    <property type="term" value="F:phosphogluconate dehydratase activity"/>
    <property type="evidence" value="ECO:0007669"/>
    <property type="project" value="UniProtKB-UniRule"/>
</dbReference>
<evidence type="ECO:0000256" key="5">
    <source>
        <dbReference type="ARBA" id="ARBA00023004"/>
    </source>
</evidence>
<proteinExistence type="inferred from homology"/>
<organism evidence="16 17">
    <name type="scientific">Planobispora siamensis</name>
    <dbReference type="NCBI Taxonomy" id="936338"/>
    <lineage>
        <taxon>Bacteria</taxon>
        <taxon>Bacillati</taxon>
        <taxon>Actinomycetota</taxon>
        <taxon>Actinomycetes</taxon>
        <taxon>Streptosporangiales</taxon>
        <taxon>Streptosporangiaceae</taxon>
        <taxon>Planobispora</taxon>
    </lineage>
</organism>
<feature type="domain" description="Dihydroxy-acid/6-phosphogluconate dehydratase C-terminal" evidence="15">
    <location>
        <begin position="427"/>
        <end position="622"/>
    </location>
</feature>
<feature type="binding site" evidence="11">
    <location>
        <position position="243"/>
    </location>
    <ligand>
        <name>[4Fe-4S] cluster</name>
        <dbReference type="ChEBI" id="CHEBI:49883"/>
    </ligand>
</feature>
<dbReference type="AlphaFoldDB" id="A0A8J3SNR1"/>
<dbReference type="PANTHER" id="PTHR43661:SF1">
    <property type="entry name" value="PHOSPHOGLUCONATE DEHYDRATASE"/>
    <property type="match status" value="1"/>
</dbReference>
<reference evidence="16 17" key="1">
    <citation type="submission" date="2021-01" db="EMBL/GenBank/DDBJ databases">
        <title>Whole genome shotgun sequence of Planobispora siamensis NBRC 107568.</title>
        <authorList>
            <person name="Komaki H."/>
            <person name="Tamura T."/>
        </authorList>
    </citation>
    <scope>NUCLEOTIDE SEQUENCE [LARGE SCALE GENOMIC DNA]</scope>
    <source>
        <strain evidence="16 17">NBRC 107568</strain>
    </source>
</reference>
<dbReference type="InterPro" id="IPR037237">
    <property type="entry name" value="IlvD/EDD_N"/>
</dbReference>
<protein>
    <recommendedName>
        <fullName evidence="11 12">Phosphogluconate dehydratase</fullName>
        <ecNumber evidence="11 12">4.2.1.12</ecNumber>
    </recommendedName>
</protein>
<keyword evidence="7 11" id="KW-0311">Gluconate utilization</keyword>
<keyword evidence="4 11" id="KW-0479">Metal-binding</keyword>
<dbReference type="GO" id="GO:0051537">
    <property type="term" value="F:2 iron, 2 sulfur cluster binding"/>
    <property type="evidence" value="ECO:0007669"/>
    <property type="project" value="UniProtKB-KW"/>
</dbReference>
<dbReference type="InterPro" id="IPR020558">
    <property type="entry name" value="DiOHA_6PGluconate_deHydtase_CS"/>
</dbReference>
<evidence type="ECO:0000259" key="15">
    <source>
        <dbReference type="Pfam" id="PF24877"/>
    </source>
</evidence>
<evidence type="ECO:0000256" key="4">
    <source>
        <dbReference type="ARBA" id="ARBA00022723"/>
    </source>
</evidence>
<dbReference type="HAMAP" id="MF_02094">
    <property type="entry name" value="Edd"/>
    <property type="match status" value="1"/>
</dbReference>
<comment type="catalytic activity">
    <reaction evidence="11">
        <text>6-phospho-D-gluconate = 2-dehydro-3-deoxy-6-phospho-D-gluconate + H2O</text>
        <dbReference type="Rhea" id="RHEA:17277"/>
        <dbReference type="ChEBI" id="CHEBI:15377"/>
        <dbReference type="ChEBI" id="CHEBI:57569"/>
        <dbReference type="ChEBI" id="CHEBI:58759"/>
        <dbReference type="EC" id="4.2.1.12"/>
    </reaction>
</comment>
<comment type="similarity">
    <text evidence="1 11">Belongs to the IlvD/Edd family.</text>
</comment>
<dbReference type="GO" id="GO:0046872">
    <property type="term" value="F:metal ion binding"/>
    <property type="evidence" value="ECO:0007669"/>
    <property type="project" value="UniProtKB-KW"/>
</dbReference>
<keyword evidence="10" id="KW-0100">Branched-chain amino acid biosynthesis</keyword>
<keyword evidence="2 11" id="KW-0004">4Fe-4S</keyword>
<dbReference type="PROSITE" id="PS00887">
    <property type="entry name" value="ILVD_EDD_2"/>
    <property type="match status" value="1"/>
</dbReference>
<comment type="pathway">
    <text evidence="11">Carbohydrate metabolism; Entner-Doudoroff pathway.</text>
</comment>
<dbReference type="GO" id="GO:0005829">
    <property type="term" value="C:cytosol"/>
    <property type="evidence" value="ECO:0007669"/>
    <property type="project" value="TreeGrafter"/>
</dbReference>
<dbReference type="InterPro" id="IPR056740">
    <property type="entry name" value="ILV_EDD_C"/>
</dbReference>
<evidence type="ECO:0000256" key="11">
    <source>
        <dbReference type="HAMAP-Rule" id="MF_02094"/>
    </source>
</evidence>
<evidence type="ECO:0000256" key="9">
    <source>
        <dbReference type="ARBA" id="ARBA00023277"/>
    </source>
</evidence>
<dbReference type="PROSITE" id="PS00886">
    <property type="entry name" value="ILVD_EDD_1"/>
    <property type="match status" value="1"/>
</dbReference>
<dbReference type="InterPro" id="IPR042096">
    <property type="entry name" value="Dihydro-acid_dehy_C"/>
</dbReference>
<keyword evidence="9 11" id="KW-0119">Carbohydrate metabolism</keyword>
<evidence type="ECO:0000259" key="14">
    <source>
        <dbReference type="Pfam" id="PF00920"/>
    </source>
</evidence>
<dbReference type="PANTHER" id="PTHR43661">
    <property type="entry name" value="D-XYLONATE DEHYDRATASE"/>
    <property type="match status" value="1"/>
</dbReference>
<dbReference type="InterPro" id="IPR000581">
    <property type="entry name" value="ILV_EDD_N"/>
</dbReference>
<evidence type="ECO:0000256" key="1">
    <source>
        <dbReference type="ARBA" id="ARBA00006486"/>
    </source>
</evidence>
<dbReference type="InterPro" id="IPR004786">
    <property type="entry name" value="6-phosphgluc_deHydtase"/>
</dbReference>
<evidence type="ECO:0000256" key="10">
    <source>
        <dbReference type="ARBA" id="ARBA00023304"/>
    </source>
</evidence>
<evidence type="ECO:0000256" key="8">
    <source>
        <dbReference type="ARBA" id="ARBA00023239"/>
    </source>
</evidence>
<sequence length="644" mass="67501">MSPAQTGNDRPDTIGGGRMHPVVQEVTDRLIERSRASRTAYLARLDAEAEAARERGPARSALGCANLAHGFAGAPEADKRDLRAFVRPGVAIVSSYNDMLSAHQPYETYPPILKAAVRAAGGVAQFAGGVPAMCDGITQGRAGMELSLYSREVIAMATAIALSHDMFDSSLMLGVCDKIVPGLLIGALHFGHLPAVFVPAGPMTSGLPNKAKARTRQLFAEGKVGKAELLDSEMQSYHSPGTCTFYGTANSNQVMVEVMGLHLPGSTFVNPRTELREALTRAAGRRAVEITAHGAEYTPVGRVVDEKAIVNACVALLATGGSTNHTMHLVAIAAAAGIELLWDDLAALSKVVPLLTRMYPNGQADVNHFQAAGGMQVLIGDLLDTGLLHNDVLTIAGQGLDHYRSAAELKDGEVVWTERTEGSADLDVLRPAREPFSPDGGIHMLDGNLGRAVSKVSAVKEEHLVIEAPAKVFDDQLELLRAFEAGELDGQDFVAVIRYQGPSANGMPELHKLTPPLAVLLDRGQRVAIVTDGRMSGASGKVPAAIHLSPEAAHGGPIALVQDGDPIRLDSAAGTLELLVPAEELAARTPQGAPLTDAQWVGTGRELFAAFRGAAGPAERGAGIFALNGHAESVAARAAGGGER</sequence>
<feature type="binding site" evidence="11">
    <location>
        <position position="176"/>
    </location>
    <ligand>
        <name>[4Fe-4S] cluster</name>
        <dbReference type="ChEBI" id="CHEBI:49883"/>
    </ligand>
</feature>
<evidence type="ECO:0000256" key="2">
    <source>
        <dbReference type="ARBA" id="ARBA00022485"/>
    </source>
</evidence>
<comment type="function">
    <text evidence="11">Catalyzes the dehydration of 6-phospho-D-gluconate to 2-dehydro-3-deoxy-6-phospho-D-gluconate.</text>
</comment>
<dbReference type="FunFam" id="3.50.30.80:FF:000001">
    <property type="entry name" value="Dihydroxy-acid dehydratase"/>
    <property type="match status" value="1"/>
</dbReference>
<dbReference type="Gene3D" id="3.50.30.80">
    <property type="entry name" value="IlvD/EDD C-terminal domain-like"/>
    <property type="match status" value="1"/>
</dbReference>
<dbReference type="Pfam" id="PF24877">
    <property type="entry name" value="ILV_EDD_C"/>
    <property type="match status" value="1"/>
</dbReference>
<feature type="region of interest" description="Disordered" evidence="13">
    <location>
        <begin position="1"/>
        <end position="21"/>
    </location>
</feature>
<dbReference type="EC" id="4.2.1.12" evidence="11 12"/>
<evidence type="ECO:0000256" key="6">
    <source>
        <dbReference type="ARBA" id="ARBA00023014"/>
    </source>
</evidence>
<dbReference type="GO" id="GO:0009255">
    <property type="term" value="P:Entner-Doudoroff pathway through 6-phosphogluconate"/>
    <property type="evidence" value="ECO:0007669"/>
    <property type="project" value="UniProtKB-UniRule"/>
</dbReference>
<evidence type="ECO:0000256" key="12">
    <source>
        <dbReference type="NCBIfam" id="TIGR01196"/>
    </source>
</evidence>
<dbReference type="UniPathway" id="UPA00226"/>
<keyword evidence="10" id="KW-0028">Amino-acid biosynthesis</keyword>
<dbReference type="GO" id="GO:0019521">
    <property type="term" value="P:D-gluconate metabolic process"/>
    <property type="evidence" value="ECO:0007669"/>
    <property type="project" value="UniProtKB-KW"/>
</dbReference>
<evidence type="ECO:0000256" key="7">
    <source>
        <dbReference type="ARBA" id="ARBA00023064"/>
    </source>
</evidence>
<evidence type="ECO:0000256" key="13">
    <source>
        <dbReference type="SAM" id="MobiDB-lite"/>
    </source>
</evidence>
<gene>
    <name evidence="11 16" type="primary">edd</name>
    <name evidence="16" type="ORF">Psi01_67920</name>
</gene>